<dbReference type="Proteomes" id="UP000664521">
    <property type="component" value="Unassembled WGS sequence"/>
</dbReference>
<dbReference type="EMBL" id="CAJPDS010000002">
    <property type="protein sequence ID" value="CAF9904136.1"/>
    <property type="molecule type" value="Genomic_DNA"/>
</dbReference>
<dbReference type="OrthoDB" id="5387995at2759"/>
<evidence type="ECO:0000256" key="1">
    <source>
        <dbReference type="SAM" id="MobiDB-lite"/>
    </source>
</evidence>
<evidence type="ECO:0000313" key="3">
    <source>
        <dbReference type="Proteomes" id="UP000664521"/>
    </source>
</evidence>
<dbReference type="AlphaFoldDB" id="A0A8H3EBR4"/>
<reference evidence="2" key="1">
    <citation type="submission" date="2021-03" db="EMBL/GenBank/DDBJ databases">
        <authorList>
            <person name="Tagirdzhanova G."/>
        </authorList>
    </citation>
    <scope>NUCLEOTIDE SEQUENCE</scope>
</reference>
<evidence type="ECO:0000313" key="2">
    <source>
        <dbReference type="EMBL" id="CAF9904136.1"/>
    </source>
</evidence>
<accession>A0A8H3EBR4</accession>
<name>A0A8H3EBR4_9LECA</name>
<feature type="compositionally biased region" description="Acidic residues" evidence="1">
    <location>
        <begin position="260"/>
        <end position="271"/>
    </location>
</feature>
<keyword evidence="3" id="KW-1185">Reference proteome</keyword>
<proteinExistence type="predicted"/>
<keyword evidence="2" id="KW-0808">Transferase</keyword>
<protein>
    <submittedName>
        <fullName evidence="2">Member of Set1p complex, histone methyl transferase</fullName>
    </submittedName>
</protein>
<dbReference type="GO" id="GO:0016740">
    <property type="term" value="F:transferase activity"/>
    <property type="evidence" value="ECO:0007669"/>
    <property type="project" value="UniProtKB-KW"/>
</dbReference>
<comment type="caution">
    <text evidence="2">The sequence shown here is derived from an EMBL/GenBank/DDBJ whole genome shotgun (WGS) entry which is preliminary data.</text>
</comment>
<feature type="compositionally biased region" description="Low complexity" evidence="1">
    <location>
        <begin position="94"/>
        <end position="105"/>
    </location>
</feature>
<organism evidence="2 3">
    <name type="scientific">Heterodermia speciosa</name>
    <dbReference type="NCBI Taxonomy" id="116794"/>
    <lineage>
        <taxon>Eukaryota</taxon>
        <taxon>Fungi</taxon>
        <taxon>Dikarya</taxon>
        <taxon>Ascomycota</taxon>
        <taxon>Pezizomycotina</taxon>
        <taxon>Lecanoromycetes</taxon>
        <taxon>OSLEUM clade</taxon>
        <taxon>Lecanoromycetidae</taxon>
        <taxon>Caliciales</taxon>
        <taxon>Physciaceae</taxon>
        <taxon>Heterodermia</taxon>
    </lineage>
</organism>
<feature type="region of interest" description="Disordered" evidence="1">
    <location>
        <begin position="260"/>
        <end position="287"/>
    </location>
</feature>
<sequence length="326" mass="36125">MLHQPGTSGARTVTHIAHTANASSGSSPSFLISATHQSPFSLPALEKLVLSHKILRLLPRAQLCYPQERINMLSEWQRVVSERVEDDADPKLAPVPSSSCPTSPTRDTETKSPSWKRSRALADVDGDNSDTRQRKKRRLRLDLITSRLSRPYASPATHIISRNAVKLGVWTGRRYIGRNVFRKAAILNSMRRDKADPLTVEKIEPPKAISLKAIDERENTDILAPGIQPGQDVPPGKPLQQRTEVFTSALSPLKTNYDIFDDEDSDPDAEDGLPVSILGESDSDSDEADELFSFNYTPTEHNIDPPPKIDGSLELFCQRNRSLMGG</sequence>
<gene>
    <name evidence="2" type="primary">SWD2_1</name>
    <name evidence="2" type="ORF">HETSPECPRED_003377</name>
</gene>
<feature type="region of interest" description="Disordered" evidence="1">
    <location>
        <begin position="85"/>
        <end position="134"/>
    </location>
</feature>